<keyword evidence="1" id="KW-1133">Transmembrane helix</keyword>
<reference evidence="2 3" key="2">
    <citation type="journal article" date="2010" name="Stand. Genomic Sci.">
        <title>Complete genome sequence of Sebaldella termitidis type strain (NCTC 11300).</title>
        <authorList>
            <person name="Harmon-Smith M."/>
            <person name="Celia L."/>
            <person name="Chertkov O."/>
            <person name="Lapidus A."/>
            <person name="Copeland A."/>
            <person name="Glavina Del Rio T."/>
            <person name="Nolan M."/>
            <person name="Lucas S."/>
            <person name="Tice H."/>
            <person name="Cheng J.F."/>
            <person name="Han C."/>
            <person name="Detter J.C."/>
            <person name="Bruce D."/>
            <person name="Goodwin L."/>
            <person name="Pitluck S."/>
            <person name="Pati A."/>
            <person name="Liolios K."/>
            <person name="Ivanova N."/>
            <person name="Mavromatis K."/>
            <person name="Mikhailova N."/>
            <person name="Chen A."/>
            <person name="Palaniappan K."/>
            <person name="Land M."/>
            <person name="Hauser L."/>
            <person name="Chang Y.J."/>
            <person name="Jeffries C.D."/>
            <person name="Brettin T."/>
            <person name="Goker M."/>
            <person name="Beck B."/>
            <person name="Bristow J."/>
            <person name="Eisen J.A."/>
            <person name="Markowitz V."/>
            <person name="Hugenholtz P."/>
            <person name="Kyrpides N.C."/>
            <person name="Klenk H.P."/>
            <person name="Chen F."/>
        </authorList>
    </citation>
    <scope>NUCLEOTIDE SEQUENCE [LARGE SCALE GENOMIC DNA]</scope>
    <source>
        <strain evidence="3">ATCC 33386 / NCTC 11300</strain>
    </source>
</reference>
<feature type="transmembrane region" description="Helical" evidence="1">
    <location>
        <begin position="161"/>
        <end position="180"/>
    </location>
</feature>
<dbReference type="STRING" id="526218.Sterm_0538"/>
<proteinExistence type="predicted"/>
<sequence>MKQLTKKSMIYTITGIIFALIIFYLTFTGNPKNMGVCVGCFIRDTSGAVNLHNAKAFQYIRPEIIGMIFGSFIVSLLIREKFSVHLYPVIYFFGGVFTMIGVLIFLGCTVRVFVRLGGGDLNAVFGLLGMITGIGTGTFFIKKGFSLPEKEKTFNSKSYTYIMPVISAILFLLLILKPGFVSFSEKGIGSQHSPIILALIGGLIIGILTNYFDLGFNSGFRNLLSGKMENPQILFPVSIIVFLLILNFVSKNLNIGFADQPAAHSFQLWNFLGLFIVGWIGSLLQGCPLQQLVKSAKGNLNSIFFITGMFLGAGFLHRIDGVSTPKAVPFNGKISLIAGLIFMLVISVYYSRKKNNA</sequence>
<evidence type="ECO:0000313" key="3">
    <source>
        <dbReference type="Proteomes" id="UP000000845"/>
    </source>
</evidence>
<feature type="transmembrane region" description="Helical" evidence="1">
    <location>
        <begin position="299"/>
        <end position="319"/>
    </location>
</feature>
<evidence type="ECO:0008006" key="4">
    <source>
        <dbReference type="Google" id="ProtNLM"/>
    </source>
</evidence>
<keyword evidence="3" id="KW-1185">Reference proteome</keyword>
<evidence type="ECO:0000313" key="2">
    <source>
        <dbReference type="EMBL" id="ACZ07412.1"/>
    </source>
</evidence>
<dbReference type="InterPro" id="IPR026366">
    <property type="entry name" value="Seleno_YedE"/>
</dbReference>
<keyword evidence="1" id="KW-0472">Membrane</keyword>
<feature type="transmembrane region" description="Helical" evidence="1">
    <location>
        <begin position="269"/>
        <end position="287"/>
    </location>
</feature>
<organism evidence="2 3">
    <name type="scientific">Sebaldella termitidis (strain ATCC 33386 / NCTC 11300)</name>
    <dbReference type="NCBI Taxonomy" id="526218"/>
    <lineage>
        <taxon>Bacteria</taxon>
        <taxon>Fusobacteriati</taxon>
        <taxon>Fusobacteriota</taxon>
        <taxon>Fusobacteriia</taxon>
        <taxon>Fusobacteriales</taxon>
        <taxon>Leptotrichiaceae</taxon>
        <taxon>Sebaldella</taxon>
    </lineage>
</organism>
<evidence type="ECO:0000256" key="1">
    <source>
        <dbReference type="SAM" id="Phobius"/>
    </source>
</evidence>
<feature type="transmembrane region" description="Helical" evidence="1">
    <location>
        <begin position="59"/>
        <end position="78"/>
    </location>
</feature>
<dbReference type="KEGG" id="str:Sterm_0538"/>
<feature type="transmembrane region" description="Helical" evidence="1">
    <location>
        <begin position="192"/>
        <end position="212"/>
    </location>
</feature>
<protein>
    <recommendedName>
        <fullName evidence="4">Sulphur transport domain-containing protein</fullName>
    </recommendedName>
</protein>
<dbReference type="NCBIfam" id="TIGR04112">
    <property type="entry name" value="seleno_YedE"/>
    <property type="match status" value="1"/>
</dbReference>
<feature type="transmembrane region" description="Helical" evidence="1">
    <location>
        <begin position="233"/>
        <end position="249"/>
    </location>
</feature>
<feature type="transmembrane region" description="Helical" evidence="1">
    <location>
        <begin position="120"/>
        <end position="141"/>
    </location>
</feature>
<dbReference type="RefSeq" id="WP_012860010.1">
    <property type="nucleotide sequence ID" value="NC_013517.1"/>
</dbReference>
<reference evidence="3" key="1">
    <citation type="submission" date="2009-09" db="EMBL/GenBank/DDBJ databases">
        <title>The complete chromosome of Sebaldella termitidis ATCC 33386.</title>
        <authorList>
            <consortium name="US DOE Joint Genome Institute (JGI-PGF)"/>
            <person name="Lucas S."/>
            <person name="Copeland A."/>
            <person name="Lapidus A."/>
            <person name="Glavina del Rio T."/>
            <person name="Dalin E."/>
            <person name="Tice H."/>
            <person name="Bruce D."/>
            <person name="Goodwin L."/>
            <person name="Pitluck S."/>
            <person name="Kyrpides N."/>
            <person name="Mavromatis K."/>
            <person name="Ivanova N."/>
            <person name="Mikhailova N."/>
            <person name="Sims D."/>
            <person name="Meincke L."/>
            <person name="Brettin T."/>
            <person name="Detter J.C."/>
            <person name="Han C."/>
            <person name="Larimer F."/>
            <person name="Land M."/>
            <person name="Hauser L."/>
            <person name="Markowitz V."/>
            <person name="Cheng J.F."/>
            <person name="Hugenholtz P."/>
            <person name="Woyke T."/>
            <person name="Wu D."/>
            <person name="Eisen J.A."/>
        </authorList>
    </citation>
    <scope>NUCLEOTIDE SEQUENCE [LARGE SCALE GENOMIC DNA]</scope>
    <source>
        <strain evidence="3">ATCC 33386 / NCTC 11300</strain>
    </source>
</reference>
<feature type="transmembrane region" description="Helical" evidence="1">
    <location>
        <begin position="334"/>
        <end position="351"/>
    </location>
</feature>
<accession>D1AN36</accession>
<dbReference type="Proteomes" id="UP000000845">
    <property type="component" value="Chromosome"/>
</dbReference>
<feature type="transmembrane region" description="Helical" evidence="1">
    <location>
        <begin position="90"/>
        <end position="114"/>
    </location>
</feature>
<feature type="transmembrane region" description="Helical" evidence="1">
    <location>
        <begin position="9"/>
        <end position="27"/>
    </location>
</feature>
<dbReference type="AlphaFoldDB" id="D1AN36"/>
<keyword evidence="1" id="KW-0812">Transmembrane</keyword>
<dbReference type="eggNOG" id="COG2391">
    <property type="taxonomic scope" value="Bacteria"/>
</dbReference>
<name>D1AN36_SEBTE</name>
<dbReference type="EMBL" id="CP001739">
    <property type="protein sequence ID" value="ACZ07412.1"/>
    <property type="molecule type" value="Genomic_DNA"/>
</dbReference>
<dbReference type="HOGENOM" id="CLU_064908_0_0_0"/>
<gene>
    <name evidence="2" type="ordered locus">Sterm_0538</name>
</gene>